<dbReference type="HAMAP" id="MF_00652">
    <property type="entry name" value="UPF0246"/>
    <property type="match status" value="1"/>
</dbReference>
<protein>
    <recommendedName>
        <fullName evidence="1">UPF0246 protein P8627_10290</fullName>
    </recommendedName>
</protein>
<dbReference type="RefSeq" id="WP_279964012.1">
    <property type="nucleotide sequence ID" value="NZ_CP122537.1"/>
</dbReference>
<evidence type="ECO:0000313" key="2">
    <source>
        <dbReference type="EMBL" id="WGH77437.1"/>
    </source>
</evidence>
<dbReference type="EMBL" id="CP122537">
    <property type="protein sequence ID" value="WGH77437.1"/>
    <property type="molecule type" value="Genomic_DNA"/>
</dbReference>
<evidence type="ECO:0000256" key="1">
    <source>
        <dbReference type="HAMAP-Rule" id="MF_00652"/>
    </source>
</evidence>
<name>A0ABY8L7T6_9RHOB</name>
<organism evidence="2 3">
    <name type="scientific">Jannaschia ovalis</name>
    <dbReference type="NCBI Taxonomy" id="3038773"/>
    <lineage>
        <taxon>Bacteria</taxon>
        <taxon>Pseudomonadati</taxon>
        <taxon>Pseudomonadota</taxon>
        <taxon>Alphaproteobacteria</taxon>
        <taxon>Rhodobacterales</taxon>
        <taxon>Roseobacteraceae</taxon>
        <taxon>Jannaschia</taxon>
    </lineage>
</organism>
<keyword evidence="3" id="KW-1185">Reference proteome</keyword>
<dbReference type="Pfam" id="PF03883">
    <property type="entry name" value="H2O2_YaaD"/>
    <property type="match status" value="1"/>
</dbReference>
<dbReference type="Proteomes" id="UP001243420">
    <property type="component" value="Chromosome"/>
</dbReference>
<comment type="similarity">
    <text evidence="1">Belongs to the UPF0246 family.</text>
</comment>
<reference evidence="2 3" key="1">
    <citation type="submission" date="2023-04" db="EMBL/GenBank/DDBJ databases">
        <title>Jannaschia ovalis sp. nov., a marine bacterium isolated from sea tidal flat.</title>
        <authorList>
            <person name="Kwon D.Y."/>
            <person name="Kim J.-J."/>
        </authorList>
    </citation>
    <scope>NUCLEOTIDE SEQUENCE [LARGE SCALE GENOMIC DNA]</scope>
    <source>
        <strain evidence="2 3">GRR-S6-38</strain>
    </source>
</reference>
<dbReference type="NCBIfam" id="NF002542">
    <property type="entry name" value="PRK02101.1-3"/>
    <property type="match status" value="1"/>
</dbReference>
<accession>A0ABY8L7T6</accession>
<proteinExistence type="inferred from homology"/>
<dbReference type="InterPro" id="IPR005583">
    <property type="entry name" value="YaaA"/>
</dbReference>
<gene>
    <name evidence="2" type="primary">yaaA</name>
    <name evidence="2" type="ORF">P8627_10290</name>
</gene>
<dbReference type="PANTHER" id="PTHR30283:SF4">
    <property type="entry name" value="PEROXIDE STRESS RESISTANCE PROTEIN YAAA"/>
    <property type="match status" value="1"/>
</dbReference>
<sequence length="256" mass="28068">MLTVISPAKKLHDAPKGRAESAPAFADDTAELLDAMGALGVQDLMTLMSISEKLARLNHDRFRDWDAAPETAAIHTFAGDTYTGLDAATLDADAIRQGQDRLRILSGLYGLLRPLDAMRPYRLEMGSKLKTARGDDLYDFWDRKLADALNAAAEAAGAAYLLNCASREYFSAVDPVALELPVITPTFLEDKPGGPKQVSFFAKQARGAMARWVIENRIEEPEDLRGFDTGGYEWQREMSAAENPVFLRADTAQKAA</sequence>
<dbReference type="PANTHER" id="PTHR30283">
    <property type="entry name" value="PEROXIDE STRESS RESPONSE PROTEIN YAAA"/>
    <property type="match status" value="1"/>
</dbReference>
<evidence type="ECO:0000313" key="3">
    <source>
        <dbReference type="Proteomes" id="UP001243420"/>
    </source>
</evidence>